<accession>A0ABR1CPS9</accession>
<comment type="caution">
    <text evidence="3">The sequence shown here is derived from an EMBL/GenBank/DDBJ whole genome shotgun (WGS) entry which is preliminary data.</text>
</comment>
<dbReference type="InterPro" id="IPR000477">
    <property type="entry name" value="RT_dom"/>
</dbReference>
<gene>
    <name evidence="3" type="primary">Necator_chrIII.g8895</name>
    <name evidence="3" type="ORF">RB195_008130</name>
</gene>
<feature type="domain" description="Endonuclease/exonuclease/phosphatase" evidence="2">
    <location>
        <begin position="77"/>
        <end position="263"/>
    </location>
</feature>
<evidence type="ECO:0008006" key="5">
    <source>
        <dbReference type="Google" id="ProtNLM"/>
    </source>
</evidence>
<dbReference type="SUPFAM" id="SSF56219">
    <property type="entry name" value="DNase I-like"/>
    <property type="match status" value="1"/>
</dbReference>
<dbReference type="InterPro" id="IPR036691">
    <property type="entry name" value="Endo/exonu/phosph_ase_sf"/>
</dbReference>
<protein>
    <recommendedName>
        <fullName evidence="5">Reverse transcriptase domain-containing protein</fullName>
    </recommendedName>
</protein>
<dbReference type="Proteomes" id="UP001303046">
    <property type="component" value="Unassembled WGS sequence"/>
</dbReference>
<keyword evidence="4" id="KW-1185">Reference proteome</keyword>
<dbReference type="InterPro" id="IPR005135">
    <property type="entry name" value="Endo/exonuclease/phosphatase"/>
</dbReference>
<evidence type="ECO:0000313" key="3">
    <source>
        <dbReference type="EMBL" id="KAK6739455.1"/>
    </source>
</evidence>
<dbReference type="Gene3D" id="3.60.10.10">
    <property type="entry name" value="Endonuclease/exonuclease/phosphatase"/>
    <property type="match status" value="1"/>
</dbReference>
<dbReference type="InterPro" id="IPR043502">
    <property type="entry name" value="DNA/RNA_pol_sf"/>
</dbReference>
<evidence type="ECO:0000313" key="4">
    <source>
        <dbReference type="Proteomes" id="UP001303046"/>
    </source>
</evidence>
<dbReference type="CDD" id="cd01650">
    <property type="entry name" value="RT_nLTR_like"/>
    <property type="match status" value="1"/>
</dbReference>
<organism evidence="3 4">
    <name type="scientific">Necator americanus</name>
    <name type="common">Human hookworm</name>
    <dbReference type="NCBI Taxonomy" id="51031"/>
    <lineage>
        <taxon>Eukaryota</taxon>
        <taxon>Metazoa</taxon>
        <taxon>Ecdysozoa</taxon>
        <taxon>Nematoda</taxon>
        <taxon>Chromadorea</taxon>
        <taxon>Rhabditida</taxon>
        <taxon>Rhabditina</taxon>
        <taxon>Rhabditomorpha</taxon>
        <taxon>Strongyloidea</taxon>
        <taxon>Ancylostomatidae</taxon>
        <taxon>Bunostominae</taxon>
        <taxon>Necator</taxon>
    </lineage>
</organism>
<sequence>MSTPGERNFSQKLMGLEACNLPMGFKIFMQNTVIEKTLLIPEESLVRYRNGKGLRWRSVLYARTLASEAAIEDLMMKAKKIKYDVIGLTETRRRHPLNAVYETGEELFLGTCHSRGVGGVGVLVNTSIAKNIDSFEQLTTRIGRLRMRRCGPTPALTIFVAYAPTSSYEEEEVEAFYIDLEKFYREDHAFYKVIIGHFNATIGPRRTPEELHIGTKTIHGNSQFQKPSSLRWTWESNGGGYGNEIDHIIVNKRFCLTDAAVVPKFYTGLDHRLLRGRFSFTRRAEKAAKFRWRNPRTIINWDLFTTLAGFGEDSAMDDIDEEYDRLVEHLHDCAKKAETARAAGNQELTSELARLCREAIKEDLKERRAEVLAEAGEAGKSIRYARRDFASRKTRMTALRNPKGTSIASRRGMEKIIYDFYSDLFDSHVHLSSHHLREDGQVISEVLPSEIRHAIVSVRNRTAPRPDRIRPEHLKNLPPVLINTLARLFTRYLSECKVPKQCKTVLLYKKGDPHQDIGNYRPICLLSVIYKLFTRVILNRIEKVLDEGQPCEQAGFRKGFSTIDHTHTVSKLTEVSREYKMPLCLTFIDLKKVFDCVSKASTTTSVSTESSRRPYSVHKATLENAMRQLEWDDMGVKVDGRQLHHLRFADDIALITPNISQAERMPTEIRRNMWMHRSSAESGKDDVHAKLMALGCPIYAHRNEHIGVH</sequence>
<reference evidence="3 4" key="1">
    <citation type="submission" date="2023-08" db="EMBL/GenBank/DDBJ databases">
        <title>A Necator americanus chromosomal reference genome.</title>
        <authorList>
            <person name="Ilik V."/>
            <person name="Petrzelkova K.J."/>
            <person name="Pardy F."/>
            <person name="Fuh T."/>
            <person name="Niatou-Singa F.S."/>
            <person name="Gouil Q."/>
            <person name="Baker L."/>
            <person name="Ritchie M.E."/>
            <person name="Jex A.R."/>
            <person name="Gazzola D."/>
            <person name="Li H."/>
            <person name="Toshio Fujiwara R."/>
            <person name="Zhan B."/>
            <person name="Aroian R.V."/>
            <person name="Pafco B."/>
            <person name="Schwarz E.M."/>
        </authorList>
    </citation>
    <scope>NUCLEOTIDE SEQUENCE [LARGE SCALE GENOMIC DNA]</scope>
    <source>
        <strain evidence="3 4">Aroian</strain>
        <tissue evidence="3">Whole animal</tissue>
    </source>
</reference>
<evidence type="ECO:0000259" key="1">
    <source>
        <dbReference type="Pfam" id="PF00078"/>
    </source>
</evidence>
<dbReference type="EMBL" id="JAVFWL010000003">
    <property type="protein sequence ID" value="KAK6739455.1"/>
    <property type="molecule type" value="Genomic_DNA"/>
</dbReference>
<dbReference type="Pfam" id="PF00078">
    <property type="entry name" value="RVT_1"/>
    <property type="match status" value="1"/>
</dbReference>
<dbReference type="PANTHER" id="PTHR19446">
    <property type="entry name" value="REVERSE TRANSCRIPTASES"/>
    <property type="match status" value="1"/>
</dbReference>
<dbReference type="Pfam" id="PF03372">
    <property type="entry name" value="Exo_endo_phos"/>
    <property type="match status" value="1"/>
</dbReference>
<dbReference type="SUPFAM" id="SSF56672">
    <property type="entry name" value="DNA/RNA polymerases"/>
    <property type="match status" value="1"/>
</dbReference>
<name>A0ABR1CPS9_NECAM</name>
<evidence type="ECO:0000259" key="2">
    <source>
        <dbReference type="Pfam" id="PF03372"/>
    </source>
</evidence>
<proteinExistence type="predicted"/>
<feature type="domain" description="Reverse transcriptase" evidence="1">
    <location>
        <begin position="512"/>
        <end position="599"/>
    </location>
</feature>